<accession>A0ABS1BBD9</accession>
<proteinExistence type="predicted"/>
<comment type="caution">
    <text evidence="1">The sequence shown here is derived from an EMBL/GenBank/DDBJ whole genome shotgun (WGS) entry which is preliminary data.</text>
</comment>
<sequence length="107" mass="11751">MNTQEALITADLARAARALAQVSLADLAEHTDIDLERLRAIEQGRILATAEESDLLHRAFAEFGVELLPVDEHAGVGYGVRQKFNPRTVTRLENWENEGGPAGEDDI</sequence>
<dbReference type="EMBL" id="JAEDAJ010000006">
    <property type="protein sequence ID" value="MBK0331919.1"/>
    <property type="molecule type" value="Genomic_DNA"/>
</dbReference>
<organism evidence="1 2">
    <name type="scientific">Brachybacterium halotolerans</name>
    <dbReference type="NCBI Taxonomy" id="2795215"/>
    <lineage>
        <taxon>Bacteria</taxon>
        <taxon>Bacillati</taxon>
        <taxon>Actinomycetota</taxon>
        <taxon>Actinomycetes</taxon>
        <taxon>Micrococcales</taxon>
        <taxon>Dermabacteraceae</taxon>
        <taxon>Brachybacterium</taxon>
    </lineage>
</organism>
<dbReference type="SUPFAM" id="SSF47413">
    <property type="entry name" value="lambda repressor-like DNA-binding domains"/>
    <property type="match status" value="1"/>
</dbReference>
<dbReference type="Proteomes" id="UP000612352">
    <property type="component" value="Unassembled WGS sequence"/>
</dbReference>
<dbReference type="InterPro" id="IPR010982">
    <property type="entry name" value="Lambda_DNA-bd_dom_sf"/>
</dbReference>
<dbReference type="Gene3D" id="1.10.260.40">
    <property type="entry name" value="lambda repressor-like DNA-binding domains"/>
    <property type="match status" value="1"/>
</dbReference>
<reference evidence="1 2" key="1">
    <citation type="submission" date="2020-12" db="EMBL/GenBank/DDBJ databases">
        <title>Brachybacterium sp. MASK1Z-5, whole genome shotgun sequence.</title>
        <authorList>
            <person name="Tuo L."/>
        </authorList>
    </citation>
    <scope>NUCLEOTIDE SEQUENCE [LARGE SCALE GENOMIC DNA]</scope>
    <source>
        <strain evidence="1 2">MASK1Z-5</strain>
    </source>
</reference>
<keyword evidence="2" id="KW-1185">Reference proteome</keyword>
<protein>
    <recommendedName>
        <fullName evidence="3">HTH cro/C1-type domain-containing protein</fullName>
    </recommendedName>
</protein>
<evidence type="ECO:0000313" key="2">
    <source>
        <dbReference type="Proteomes" id="UP000612352"/>
    </source>
</evidence>
<gene>
    <name evidence="1" type="ORF">I8D64_10950</name>
</gene>
<name>A0ABS1BBD9_9MICO</name>
<dbReference type="RefSeq" id="WP_200502711.1">
    <property type="nucleotide sequence ID" value="NZ_JAEDAJ010000006.1"/>
</dbReference>
<evidence type="ECO:0000313" key="1">
    <source>
        <dbReference type="EMBL" id="MBK0331919.1"/>
    </source>
</evidence>
<evidence type="ECO:0008006" key="3">
    <source>
        <dbReference type="Google" id="ProtNLM"/>
    </source>
</evidence>